<feature type="transmembrane region" description="Helical" evidence="6">
    <location>
        <begin position="68"/>
        <end position="87"/>
    </location>
</feature>
<feature type="transmembrane region" description="Helical" evidence="6">
    <location>
        <begin position="185"/>
        <end position="204"/>
    </location>
</feature>
<accession>A0AAV5BX67</accession>
<comment type="similarity">
    <text evidence="2 6">Belongs to the BI1 family.</text>
</comment>
<dbReference type="Pfam" id="PF01027">
    <property type="entry name" value="Bax1-I"/>
    <property type="match status" value="1"/>
</dbReference>
<evidence type="ECO:0000256" key="2">
    <source>
        <dbReference type="ARBA" id="ARBA00010350"/>
    </source>
</evidence>
<sequence>MDAFYSGSSPAYGPAAGGGWGYDSLKNFRQISPAVQTHLKLVYLTLCVALASSALGAYLHVVWNIGGMLTMLGCVGSIAWLFSVPVYEERKRYGLLMSAALLEGASIGPLIKLAVDFDPRRFVRRIQETEIEEALKRMKSGKAMGPEDSVADNIVGIMDLKAFVGTAIAFACFSCAAVVAKRREYLYLGGLLSSGLSILLWLQFAASIFGHSTGSFMFEVYFGLLIFLGYMVYDTQEIIERAHRGDMDYIKHALTLFTDFVAVLVRILVIMLKNASDKEEKKRKKRS</sequence>
<proteinExistence type="inferred from homology"/>
<dbReference type="GO" id="GO:0016020">
    <property type="term" value="C:membrane"/>
    <property type="evidence" value="ECO:0007669"/>
    <property type="project" value="UniProtKB-SubCell"/>
</dbReference>
<protein>
    <recommendedName>
        <fullName evidence="9">Bax inhibitor 1</fullName>
    </recommendedName>
</protein>
<dbReference type="AlphaFoldDB" id="A0AAV5BX67"/>
<dbReference type="PANTHER" id="PTHR23291:SF32">
    <property type="entry name" value="BAX INHIBITOR 1"/>
    <property type="match status" value="1"/>
</dbReference>
<keyword evidence="8" id="KW-1185">Reference proteome</keyword>
<evidence type="ECO:0000256" key="6">
    <source>
        <dbReference type="RuleBase" id="RU004379"/>
    </source>
</evidence>
<comment type="subcellular location">
    <subcellularLocation>
        <location evidence="1">Membrane</location>
        <topology evidence="1">Multi-pass membrane protein</topology>
    </subcellularLocation>
</comment>
<comment type="caution">
    <text evidence="7">The sequence shown here is derived from an EMBL/GenBank/DDBJ whole genome shotgun (WGS) entry which is preliminary data.</text>
</comment>
<keyword evidence="4 6" id="KW-1133">Transmembrane helix</keyword>
<dbReference type="PANTHER" id="PTHR23291">
    <property type="entry name" value="BAX INHIBITOR-RELATED"/>
    <property type="match status" value="1"/>
</dbReference>
<name>A0AAV5BX67_ELECO</name>
<reference evidence="7" key="2">
    <citation type="submission" date="2021-12" db="EMBL/GenBank/DDBJ databases">
        <title>Resequencing data analysis of finger millet.</title>
        <authorList>
            <person name="Hatakeyama M."/>
            <person name="Aluri S."/>
            <person name="Balachadran M.T."/>
            <person name="Sivarajan S.R."/>
            <person name="Poveda L."/>
            <person name="Shimizu-Inatsugi R."/>
            <person name="Schlapbach R."/>
            <person name="Sreeman S.M."/>
            <person name="Shimizu K.K."/>
        </authorList>
    </citation>
    <scope>NUCLEOTIDE SEQUENCE</scope>
</reference>
<evidence type="ECO:0000313" key="7">
    <source>
        <dbReference type="EMBL" id="GJM90087.1"/>
    </source>
</evidence>
<dbReference type="EMBL" id="BQKI01000003">
    <property type="protein sequence ID" value="GJM90087.1"/>
    <property type="molecule type" value="Genomic_DNA"/>
</dbReference>
<evidence type="ECO:0008006" key="9">
    <source>
        <dbReference type="Google" id="ProtNLM"/>
    </source>
</evidence>
<evidence type="ECO:0000256" key="1">
    <source>
        <dbReference type="ARBA" id="ARBA00004141"/>
    </source>
</evidence>
<evidence type="ECO:0000256" key="5">
    <source>
        <dbReference type="ARBA" id="ARBA00023136"/>
    </source>
</evidence>
<feature type="transmembrane region" description="Helical" evidence="6">
    <location>
        <begin position="253"/>
        <end position="275"/>
    </location>
</feature>
<dbReference type="Proteomes" id="UP001054889">
    <property type="component" value="Unassembled WGS sequence"/>
</dbReference>
<evidence type="ECO:0000313" key="8">
    <source>
        <dbReference type="Proteomes" id="UP001054889"/>
    </source>
</evidence>
<feature type="transmembrane region" description="Helical" evidence="6">
    <location>
        <begin position="162"/>
        <end position="179"/>
    </location>
</feature>
<evidence type="ECO:0000256" key="3">
    <source>
        <dbReference type="ARBA" id="ARBA00022692"/>
    </source>
</evidence>
<reference evidence="7" key="1">
    <citation type="journal article" date="2018" name="DNA Res.">
        <title>Multiple hybrid de novo genome assembly of finger millet, an orphan allotetraploid crop.</title>
        <authorList>
            <person name="Hatakeyama M."/>
            <person name="Aluri S."/>
            <person name="Balachadran M.T."/>
            <person name="Sivarajan S.R."/>
            <person name="Patrignani A."/>
            <person name="Gruter S."/>
            <person name="Poveda L."/>
            <person name="Shimizu-Inatsugi R."/>
            <person name="Baeten J."/>
            <person name="Francoijs K.J."/>
            <person name="Nataraja K.N."/>
            <person name="Reddy Y.A.N."/>
            <person name="Phadnis S."/>
            <person name="Ravikumar R.L."/>
            <person name="Schlapbach R."/>
            <person name="Sreeman S.M."/>
            <person name="Shimizu K.K."/>
        </authorList>
    </citation>
    <scope>NUCLEOTIDE SEQUENCE</scope>
</reference>
<organism evidence="7 8">
    <name type="scientific">Eleusine coracana subsp. coracana</name>
    <dbReference type="NCBI Taxonomy" id="191504"/>
    <lineage>
        <taxon>Eukaryota</taxon>
        <taxon>Viridiplantae</taxon>
        <taxon>Streptophyta</taxon>
        <taxon>Embryophyta</taxon>
        <taxon>Tracheophyta</taxon>
        <taxon>Spermatophyta</taxon>
        <taxon>Magnoliopsida</taxon>
        <taxon>Liliopsida</taxon>
        <taxon>Poales</taxon>
        <taxon>Poaceae</taxon>
        <taxon>PACMAD clade</taxon>
        <taxon>Chloridoideae</taxon>
        <taxon>Cynodonteae</taxon>
        <taxon>Eleusininae</taxon>
        <taxon>Eleusine</taxon>
    </lineage>
</organism>
<gene>
    <name evidence="7" type="primary">ga06333</name>
    <name evidence="7" type="ORF">PR202_ga06333</name>
</gene>
<dbReference type="InterPro" id="IPR006214">
    <property type="entry name" value="Bax_inhibitor_1-related"/>
</dbReference>
<keyword evidence="3 6" id="KW-0812">Transmembrane</keyword>
<dbReference type="CDD" id="cd10430">
    <property type="entry name" value="BI-1"/>
    <property type="match status" value="1"/>
</dbReference>
<feature type="transmembrane region" description="Helical" evidence="6">
    <location>
        <begin position="41"/>
        <end position="61"/>
    </location>
</feature>
<evidence type="ECO:0000256" key="4">
    <source>
        <dbReference type="ARBA" id="ARBA00022989"/>
    </source>
</evidence>
<feature type="transmembrane region" description="Helical" evidence="6">
    <location>
        <begin position="216"/>
        <end position="233"/>
    </location>
</feature>
<keyword evidence="5 6" id="KW-0472">Membrane</keyword>